<organism evidence="2 3">
    <name type="scientific">Bacteroides luti</name>
    <dbReference type="NCBI Taxonomy" id="1297750"/>
    <lineage>
        <taxon>Bacteria</taxon>
        <taxon>Pseudomonadati</taxon>
        <taxon>Bacteroidota</taxon>
        <taxon>Bacteroidia</taxon>
        <taxon>Bacteroidales</taxon>
        <taxon>Bacteroidaceae</taxon>
        <taxon>Bacteroides</taxon>
    </lineage>
</organism>
<feature type="domain" description="VTC" evidence="1">
    <location>
        <begin position="27"/>
        <end position="227"/>
    </location>
</feature>
<sequence length="258" mass="30672">MRSEVIQLLNEMPPISLEEMDAVRLMNRIDTKFIIPTERFEPFLKKIKDEYFVQDINGKRVNNYHTTYLDTPADDMFIAHQNGKTDREKIRIREYVDSSLTFLEVKHKNNKGQTRKVRTGIKNKDHFRIKKNAEFLHSHSRYELDNLFPVLENNFYRITLVNRCKTERLTLDCDINFLNLETRKEEAISDFVIVEVKQEGESYSPVREIMNRDRIRQVSISKYCLGAVLTNPSLKYNRFKSKLIQINKLTNKSYGYTF</sequence>
<dbReference type="AlphaFoldDB" id="A0A1M5B8L2"/>
<accession>A0A1M5B8L2</accession>
<evidence type="ECO:0000313" key="3">
    <source>
        <dbReference type="Proteomes" id="UP000184509"/>
    </source>
</evidence>
<dbReference type="InterPro" id="IPR042267">
    <property type="entry name" value="VTC_sf"/>
</dbReference>
<protein>
    <submittedName>
        <fullName evidence="2">VTC domain-containing protein</fullName>
    </submittedName>
</protein>
<dbReference type="Proteomes" id="UP000184509">
    <property type="component" value="Unassembled WGS sequence"/>
</dbReference>
<dbReference type="CDD" id="cd07750">
    <property type="entry name" value="PolyPPase_VTC_like"/>
    <property type="match status" value="1"/>
</dbReference>
<reference evidence="2 3" key="1">
    <citation type="submission" date="2016-11" db="EMBL/GenBank/DDBJ databases">
        <authorList>
            <person name="Jaros S."/>
            <person name="Januszkiewicz K."/>
            <person name="Wedrychowicz H."/>
        </authorList>
    </citation>
    <scope>NUCLEOTIDE SEQUENCE [LARGE SCALE GENOMIC DNA]</scope>
    <source>
        <strain evidence="2 3">DSM 26991</strain>
    </source>
</reference>
<dbReference type="InterPro" id="IPR018966">
    <property type="entry name" value="VTC_domain"/>
</dbReference>
<gene>
    <name evidence="2" type="ORF">SAMN05444405_10818</name>
</gene>
<name>A0A1M5B8L2_9BACE</name>
<dbReference type="STRING" id="1297750.SAMN05444405_10818"/>
<dbReference type="RefSeq" id="WP_073401261.1">
    <property type="nucleotide sequence ID" value="NZ_FQTV01000008.1"/>
</dbReference>
<dbReference type="Gene3D" id="3.20.100.30">
    <property type="entry name" value="VTC, catalytic tunnel domain"/>
    <property type="match status" value="1"/>
</dbReference>
<dbReference type="GO" id="GO:0006799">
    <property type="term" value="P:polyphosphate biosynthetic process"/>
    <property type="evidence" value="ECO:0007669"/>
    <property type="project" value="UniProtKB-ARBA"/>
</dbReference>
<evidence type="ECO:0000313" key="2">
    <source>
        <dbReference type="EMBL" id="SHF38637.1"/>
    </source>
</evidence>
<keyword evidence="3" id="KW-1185">Reference proteome</keyword>
<dbReference type="Pfam" id="PF09359">
    <property type="entry name" value="VTC"/>
    <property type="match status" value="1"/>
</dbReference>
<evidence type="ECO:0000259" key="1">
    <source>
        <dbReference type="Pfam" id="PF09359"/>
    </source>
</evidence>
<dbReference type="EMBL" id="FQTV01000008">
    <property type="protein sequence ID" value="SHF38637.1"/>
    <property type="molecule type" value="Genomic_DNA"/>
</dbReference>
<proteinExistence type="predicted"/>